<dbReference type="EMBL" id="JXMS01000006">
    <property type="protein sequence ID" value="OBQ54805.1"/>
    <property type="molecule type" value="Genomic_DNA"/>
</dbReference>
<name>A0A1B7XH38_9BACT</name>
<evidence type="ECO:0008006" key="3">
    <source>
        <dbReference type="Google" id="ProtNLM"/>
    </source>
</evidence>
<dbReference type="Proteomes" id="UP000091979">
    <property type="component" value="Unassembled WGS sequence"/>
</dbReference>
<dbReference type="Gene3D" id="3.40.50.10600">
    <property type="entry name" value="SpoIIaa-like domains"/>
    <property type="match status" value="1"/>
</dbReference>
<proteinExistence type="predicted"/>
<dbReference type="STRING" id="1560234.SP90_04785"/>
<protein>
    <recommendedName>
        <fullName evidence="3">STAS/SEC14 domain-containing protein</fullName>
    </recommendedName>
</protein>
<keyword evidence="2" id="KW-1185">Reference proteome</keyword>
<dbReference type="OrthoDB" id="555504at2"/>
<dbReference type="InterPro" id="IPR036513">
    <property type="entry name" value="STAS_dom_sf"/>
</dbReference>
<dbReference type="SUPFAM" id="SSF52091">
    <property type="entry name" value="SpoIIaa-like"/>
    <property type="match status" value="1"/>
</dbReference>
<dbReference type="Pfam" id="PF11964">
    <property type="entry name" value="SpoIIAA-like"/>
    <property type="match status" value="1"/>
</dbReference>
<gene>
    <name evidence="1" type="ORF">SP90_04785</name>
</gene>
<organism evidence="1 2">
    <name type="scientific">Halodesulfovibrio spirochaetisodalis</name>
    <dbReference type="NCBI Taxonomy" id="1560234"/>
    <lineage>
        <taxon>Bacteria</taxon>
        <taxon>Pseudomonadati</taxon>
        <taxon>Thermodesulfobacteriota</taxon>
        <taxon>Desulfovibrionia</taxon>
        <taxon>Desulfovibrionales</taxon>
        <taxon>Desulfovibrionaceae</taxon>
        <taxon>Halodesulfovibrio</taxon>
    </lineage>
</organism>
<comment type="caution">
    <text evidence="1">The sequence shown here is derived from an EMBL/GenBank/DDBJ whole genome shotgun (WGS) entry which is preliminary data.</text>
</comment>
<dbReference type="AlphaFoldDB" id="A0A1B7XH38"/>
<dbReference type="PATRIC" id="fig|1560234.3.peg.2917"/>
<evidence type="ECO:0000313" key="1">
    <source>
        <dbReference type="EMBL" id="OBQ54805.1"/>
    </source>
</evidence>
<dbReference type="RefSeq" id="WP_066853137.1">
    <property type="nucleotide sequence ID" value="NZ_JXMS01000006.1"/>
</dbReference>
<sequence length="119" mass="13744">MLKLLEGFGDETIAIETHGEITRSDYEEVLIPRAKEILETYEKVKCFMHITEGSTYSMGAVATDTVFGLRHLFAWERIALVTDVEWVHKAAGFFLPLMPFEAKLFSEKEYEYAKTWLES</sequence>
<dbReference type="InterPro" id="IPR021866">
    <property type="entry name" value="SpoIIAA-like"/>
</dbReference>
<evidence type="ECO:0000313" key="2">
    <source>
        <dbReference type="Proteomes" id="UP000091979"/>
    </source>
</evidence>
<accession>A0A1B7XH38</accession>
<dbReference type="InterPro" id="IPR038396">
    <property type="entry name" value="SpoIIAA-like_sf"/>
</dbReference>
<reference evidence="1 2" key="1">
    <citation type="submission" date="2015-01" db="EMBL/GenBank/DDBJ databases">
        <title>Desulfovibrio sp. JC271 draft genome sequence.</title>
        <authorList>
            <person name="Shivani Y."/>
            <person name="Subhash Y."/>
            <person name="Sasikala C."/>
            <person name="Ramana C.V."/>
        </authorList>
    </citation>
    <scope>NUCLEOTIDE SEQUENCE [LARGE SCALE GENOMIC DNA]</scope>
    <source>
        <strain evidence="1 2">JC271</strain>
    </source>
</reference>